<dbReference type="EMBL" id="LVJS01000030">
    <property type="protein sequence ID" value="KZC24314.1"/>
    <property type="molecule type" value="Genomic_DNA"/>
</dbReference>
<dbReference type="STRING" id="416169.RHOFW104T7_09495"/>
<keyword evidence="2" id="KW-0472">Membrane</keyword>
<name>A0A154QJG6_9GAMM</name>
<gene>
    <name evidence="4" type="ORF">RHOFW104T7_09495</name>
</gene>
<feature type="domain" description="Phage shock protein PspC N-terminal" evidence="3">
    <location>
        <begin position="103"/>
        <end position="158"/>
    </location>
</feature>
<evidence type="ECO:0000313" key="4">
    <source>
        <dbReference type="EMBL" id="KZC24314.1"/>
    </source>
</evidence>
<keyword evidence="5" id="KW-1185">Reference proteome</keyword>
<dbReference type="Proteomes" id="UP000076131">
    <property type="component" value="Unassembled WGS sequence"/>
</dbReference>
<dbReference type="AlphaFoldDB" id="A0A154QJG6"/>
<dbReference type="eggNOG" id="COG1983">
    <property type="taxonomic scope" value="Bacteria"/>
</dbReference>
<evidence type="ECO:0000256" key="1">
    <source>
        <dbReference type="SAM" id="MobiDB-lite"/>
    </source>
</evidence>
<protein>
    <recommendedName>
        <fullName evidence="3">Phage shock protein PspC N-terminal domain-containing protein</fullName>
    </recommendedName>
</protein>
<keyword evidence="2" id="KW-0812">Transmembrane</keyword>
<dbReference type="Pfam" id="PF04024">
    <property type="entry name" value="PspC"/>
    <property type="match status" value="1"/>
</dbReference>
<evidence type="ECO:0000259" key="3">
    <source>
        <dbReference type="Pfam" id="PF04024"/>
    </source>
</evidence>
<evidence type="ECO:0000256" key="2">
    <source>
        <dbReference type="SAM" id="Phobius"/>
    </source>
</evidence>
<dbReference type="InterPro" id="IPR007168">
    <property type="entry name" value="Phageshock_PspC_N"/>
</dbReference>
<evidence type="ECO:0000313" key="5">
    <source>
        <dbReference type="Proteomes" id="UP000076131"/>
    </source>
</evidence>
<dbReference type="RefSeq" id="WP_039953854.1">
    <property type="nucleotide sequence ID" value="NZ_LVJS01000030.1"/>
</dbReference>
<feature type="transmembrane region" description="Helical" evidence="2">
    <location>
        <begin position="134"/>
        <end position="157"/>
    </location>
</feature>
<feature type="region of interest" description="Disordered" evidence="1">
    <location>
        <begin position="81"/>
        <end position="100"/>
    </location>
</feature>
<keyword evidence="2" id="KW-1133">Transmembrane helix</keyword>
<reference evidence="4 5" key="1">
    <citation type="journal article" date="2016" name="MBio">
        <title>Lateral Gene Transfer in a Heavy Metal-Contaminated-Groundwater Microbial Community.</title>
        <authorList>
            <person name="Hemme C.L."/>
            <person name="Green S.J."/>
            <person name="Rishishwar L."/>
            <person name="Prakash O."/>
            <person name="Pettenato A."/>
            <person name="Chakraborty R."/>
            <person name="Deutschbauer A.M."/>
            <person name="Van Nostrand J.D."/>
            <person name="Wu L."/>
            <person name="He Z."/>
            <person name="Jordan I.K."/>
            <person name="Hazen T.C."/>
            <person name="Arkin A.P."/>
            <person name="Kostka J.E."/>
            <person name="Zhou J."/>
        </authorList>
    </citation>
    <scope>NUCLEOTIDE SEQUENCE [LARGE SCALE GENOMIC DNA]</scope>
    <source>
        <strain evidence="4 5">FW104-T7</strain>
    </source>
</reference>
<comment type="caution">
    <text evidence="4">The sequence shown here is derived from an EMBL/GenBank/DDBJ whole genome shotgun (WGS) entry which is preliminary data.</text>
</comment>
<sequence length="174" mass="19034">MQTMIHVGLSGHTTTFLLDEEGYRSLRSYFERARSRLGGDPDREEVLRDLEQSIGERFAALSPSGGRVIAGNEVDAVLGQVGTVDPGSGNGPDRHESPMRRRPFCRIAQGSWIGGVCTGLAIRSGIRVDWVRTIFILGAVFTGGIVVLVYLALVFALPVVQTRDEYEDLCRLSP</sequence>
<accession>A0A154QJG6</accession>
<organism evidence="4 5">
    <name type="scientific">Rhodanobacter thiooxydans</name>
    <dbReference type="NCBI Taxonomy" id="416169"/>
    <lineage>
        <taxon>Bacteria</taxon>
        <taxon>Pseudomonadati</taxon>
        <taxon>Pseudomonadota</taxon>
        <taxon>Gammaproteobacteria</taxon>
        <taxon>Lysobacterales</taxon>
        <taxon>Rhodanobacteraceae</taxon>
        <taxon>Rhodanobacter</taxon>
    </lineage>
</organism>
<proteinExistence type="predicted"/>